<keyword evidence="2" id="KW-0812">Transmembrane</keyword>
<feature type="compositionally biased region" description="Basic and acidic residues" evidence="1">
    <location>
        <begin position="96"/>
        <end position="108"/>
    </location>
</feature>
<accession>A0A9P6LZV4</accession>
<gene>
    <name evidence="3" type="ORF">BGZ70_010022</name>
</gene>
<evidence type="ECO:0000256" key="2">
    <source>
        <dbReference type="SAM" id="Phobius"/>
    </source>
</evidence>
<evidence type="ECO:0000313" key="3">
    <source>
        <dbReference type="EMBL" id="KAF9956163.1"/>
    </source>
</evidence>
<dbReference type="AlphaFoldDB" id="A0A9P6LZV4"/>
<feature type="non-terminal residue" evidence="3">
    <location>
        <position position="1"/>
    </location>
</feature>
<keyword evidence="2" id="KW-0472">Membrane</keyword>
<feature type="transmembrane region" description="Helical" evidence="2">
    <location>
        <begin position="154"/>
        <end position="176"/>
    </location>
</feature>
<sequence>MAHSGQYISQDAAIENRSKIDAKLAQESAGKGDNTVHGIPPFTVPRADGTLEASPDIRSNAPRTATARMMRRRQGEMARGDQDGDGDHTNQQGYRDGGDDLPREDGTRSKGRRTGGSSSSGGGGHHHAQQHGIAGSYASGFTSKRPLLQRLRKAAMPTLVGGLFAWYFDAVGVLIYRNDSRIKG</sequence>
<feature type="region of interest" description="Disordered" evidence="1">
    <location>
        <begin position="23"/>
        <end position="130"/>
    </location>
</feature>
<name>A0A9P6LZV4_MORAP</name>
<reference evidence="3" key="1">
    <citation type="journal article" date="2020" name="Fungal Divers.">
        <title>Resolving the Mortierellaceae phylogeny through synthesis of multi-gene phylogenetics and phylogenomics.</title>
        <authorList>
            <person name="Vandepol N."/>
            <person name="Liber J."/>
            <person name="Desiro A."/>
            <person name="Na H."/>
            <person name="Kennedy M."/>
            <person name="Barry K."/>
            <person name="Grigoriev I.V."/>
            <person name="Miller A.N."/>
            <person name="O'Donnell K."/>
            <person name="Stajich J.E."/>
            <person name="Bonito G."/>
        </authorList>
    </citation>
    <scope>NUCLEOTIDE SEQUENCE</scope>
    <source>
        <strain evidence="3">CK1249</strain>
    </source>
</reference>
<keyword evidence="4" id="KW-1185">Reference proteome</keyword>
<dbReference type="EMBL" id="JAAAHY010000863">
    <property type="protein sequence ID" value="KAF9956163.1"/>
    <property type="molecule type" value="Genomic_DNA"/>
</dbReference>
<comment type="caution">
    <text evidence="3">The sequence shown here is derived from an EMBL/GenBank/DDBJ whole genome shotgun (WGS) entry which is preliminary data.</text>
</comment>
<protein>
    <submittedName>
        <fullName evidence="3">Uncharacterized protein</fullName>
    </submittedName>
</protein>
<feature type="compositionally biased region" description="Basic and acidic residues" evidence="1">
    <location>
        <begin position="73"/>
        <end position="88"/>
    </location>
</feature>
<keyword evidence="2" id="KW-1133">Transmembrane helix</keyword>
<dbReference type="OrthoDB" id="2410127at2759"/>
<evidence type="ECO:0000313" key="4">
    <source>
        <dbReference type="Proteomes" id="UP000738359"/>
    </source>
</evidence>
<dbReference type="Proteomes" id="UP000738359">
    <property type="component" value="Unassembled WGS sequence"/>
</dbReference>
<evidence type="ECO:0000256" key="1">
    <source>
        <dbReference type="SAM" id="MobiDB-lite"/>
    </source>
</evidence>
<organism evidence="3 4">
    <name type="scientific">Mortierella alpina</name>
    <name type="common">Oleaginous fungus</name>
    <name type="synonym">Mortierella renispora</name>
    <dbReference type="NCBI Taxonomy" id="64518"/>
    <lineage>
        <taxon>Eukaryota</taxon>
        <taxon>Fungi</taxon>
        <taxon>Fungi incertae sedis</taxon>
        <taxon>Mucoromycota</taxon>
        <taxon>Mortierellomycotina</taxon>
        <taxon>Mortierellomycetes</taxon>
        <taxon>Mortierellales</taxon>
        <taxon>Mortierellaceae</taxon>
        <taxon>Mortierella</taxon>
    </lineage>
</organism>
<proteinExistence type="predicted"/>